<dbReference type="EMBL" id="KR029587">
    <property type="protein sequence ID" value="AKH46832.1"/>
    <property type="molecule type" value="Genomic_DNA"/>
</dbReference>
<reference evidence="1" key="2">
    <citation type="submission" date="2015-03" db="EMBL/GenBank/DDBJ databases">
        <authorList>
            <person name="Chow C.-E.T."/>
            <person name="Winget D.M."/>
            <person name="White R.A.III."/>
            <person name="Hallam S.J."/>
            <person name="Suttle C.A."/>
        </authorList>
    </citation>
    <scope>NUCLEOTIDE SEQUENCE</scope>
    <source>
        <strain evidence="1">Anoxic2_3</strain>
    </source>
</reference>
<accession>A0A0F7L5N0</accession>
<reference evidence="1" key="1">
    <citation type="journal article" date="2015" name="Front. Microbiol.">
        <title>Combining genomic sequencing methods to explore viral diversity and reveal potential virus-host interactions.</title>
        <authorList>
            <person name="Chow C.E."/>
            <person name="Winget D.M."/>
            <person name="White R.A.III."/>
            <person name="Hallam S.J."/>
            <person name="Suttle C.A."/>
        </authorList>
    </citation>
    <scope>NUCLEOTIDE SEQUENCE</scope>
    <source>
        <strain evidence="1">Anoxic2_3</strain>
    </source>
</reference>
<protein>
    <submittedName>
        <fullName evidence="1">Uncharacterized protein</fullName>
    </submittedName>
</protein>
<evidence type="ECO:0000313" key="1">
    <source>
        <dbReference type="EMBL" id="AKH46832.1"/>
    </source>
</evidence>
<name>A0A0F7L5N0_9VIRU</name>
<proteinExistence type="predicted"/>
<organism evidence="1">
    <name type="scientific">uncultured marine virus</name>
    <dbReference type="NCBI Taxonomy" id="186617"/>
    <lineage>
        <taxon>Viruses</taxon>
        <taxon>environmental samples</taxon>
    </lineage>
</organism>
<sequence>MLTLNGVSIMGTRAMSLPCFPLHLSAHSVLPYSQETTRQTLVIPNDRTLSICSTRNPNSASVSIPLVDVLNTAPTEARRVSCSFDASIQCLVTITGVFPVSDSRSHTETVFPQS</sequence>